<dbReference type="Proteomes" id="UP001168972">
    <property type="component" value="Unassembled WGS sequence"/>
</dbReference>
<proteinExistence type="predicted"/>
<reference evidence="1" key="2">
    <citation type="submission" date="2023-03" db="EMBL/GenBank/DDBJ databases">
        <authorList>
            <person name="Inwood S.N."/>
            <person name="Skelly J.G."/>
            <person name="Guhlin J."/>
            <person name="Harrop T.W.R."/>
            <person name="Goldson S.G."/>
            <person name="Dearden P.K."/>
        </authorList>
    </citation>
    <scope>NUCLEOTIDE SEQUENCE</scope>
    <source>
        <strain evidence="1">Lincoln</strain>
        <tissue evidence="1">Whole body</tissue>
    </source>
</reference>
<keyword evidence="2" id="KW-1185">Reference proteome</keyword>
<protein>
    <submittedName>
        <fullName evidence="1">Uncharacterized protein</fullName>
    </submittedName>
</protein>
<dbReference type="AlphaFoldDB" id="A0AA39KZL8"/>
<evidence type="ECO:0000313" key="1">
    <source>
        <dbReference type="EMBL" id="KAK0179590.1"/>
    </source>
</evidence>
<reference evidence="1" key="1">
    <citation type="journal article" date="2023" name="bioRxiv">
        <title>Scaffold-level genome assemblies of two parasitoid biocontrol wasps reveal the parthenogenesis mechanism and an associated novel virus.</title>
        <authorList>
            <person name="Inwood S."/>
            <person name="Skelly J."/>
            <person name="Guhlin J."/>
            <person name="Harrop T."/>
            <person name="Goldson S."/>
            <person name="Dearden P."/>
        </authorList>
    </citation>
    <scope>NUCLEOTIDE SEQUENCE</scope>
    <source>
        <strain evidence="1">Lincoln</strain>
        <tissue evidence="1">Whole body</tissue>
    </source>
</reference>
<organism evidence="1 2">
    <name type="scientific">Microctonus hyperodae</name>
    <name type="common">Parasitoid wasp</name>
    <dbReference type="NCBI Taxonomy" id="165561"/>
    <lineage>
        <taxon>Eukaryota</taxon>
        <taxon>Metazoa</taxon>
        <taxon>Ecdysozoa</taxon>
        <taxon>Arthropoda</taxon>
        <taxon>Hexapoda</taxon>
        <taxon>Insecta</taxon>
        <taxon>Pterygota</taxon>
        <taxon>Neoptera</taxon>
        <taxon>Endopterygota</taxon>
        <taxon>Hymenoptera</taxon>
        <taxon>Apocrita</taxon>
        <taxon>Ichneumonoidea</taxon>
        <taxon>Braconidae</taxon>
        <taxon>Euphorinae</taxon>
        <taxon>Microctonus</taxon>
    </lineage>
</organism>
<dbReference type="PANTHER" id="PTHR47890:SF1">
    <property type="entry name" value="LD24308P"/>
    <property type="match status" value="1"/>
</dbReference>
<name>A0AA39KZL8_MICHY</name>
<evidence type="ECO:0000313" key="2">
    <source>
        <dbReference type="Proteomes" id="UP001168972"/>
    </source>
</evidence>
<sequence length="251" mass="28744">MCYATDSNLHRFNNSILRISMTMQMSDIHNNMIVVGVKFVAYEGGIHLQIQQSKFILGKLNTNTPVWKKLDDFVHNTNEKMSYGTLSDFSGQLYLDDVMLPPKYVVTGVRFLSRKVPPAGYYLQVHGTPFDLQTGKLDPENSMWFIGGNWEFSKRSDYERDRIEIKNLDHDDPIRCNGYNYDQTTNKFIQFRHSSVTKDAGQSTIPYIDAQPVEIYPAFPLSGIGLFYRERAGCGGYVAPRIFAIDTTQHK</sequence>
<accession>A0AA39KZL8</accession>
<dbReference type="EMBL" id="JAQQBR010000003">
    <property type="protein sequence ID" value="KAK0179590.1"/>
    <property type="molecule type" value="Genomic_DNA"/>
</dbReference>
<comment type="caution">
    <text evidence="1">The sequence shown here is derived from an EMBL/GenBank/DDBJ whole genome shotgun (WGS) entry which is preliminary data.</text>
</comment>
<dbReference type="PANTHER" id="PTHR47890">
    <property type="entry name" value="LD24308P"/>
    <property type="match status" value="1"/>
</dbReference>
<gene>
    <name evidence="1" type="ORF">PV327_005328</name>
</gene>